<feature type="transmembrane region" description="Helical" evidence="7">
    <location>
        <begin position="59"/>
        <end position="77"/>
    </location>
</feature>
<feature type="transmembrane region" description="Helical" evidence="7">
    <location>
        <begin position="89"/>
        <end position="110"/>
    </location>
</feature>
<evidence type="ECO:0000256" key="4">
    <source>
        <dbReference type="ARBA" id="ARBA00022692"/>
    </source>
</evidence>
<organism evidence="9 10">
    <name type="scientific">Papillibacter cinnamivorans DSM 12816</name>
    <dbReference type="NCBI Taxonomy" id="1122930"/>
    <lineage>
        <taxon>Bacteria</taxon>
        <taxon>Bacillati</taxon>
        <taxon>Bacillota</taxon>
        <taxon>Clostridia</taxon>
        <taxon>Eubacteriales</taxon>
        <taxon>Oscillospiraceae</taxon>
        <taxon>Papillibacter</taxon>
    </lineage>
</organism>
<dbReference type="CDD" id="cd16015">
    <property type="entry name" value="LTA_synthase"/>
    <property type="match status" value="1"/>
</dbReference>
<keyword evidence="10" id="KW-1185">Reference proteome</keyword>
<evidence type="ECO:0000313" key="10">
    <source>
        <dbReference type="Proteomes" id="UP000192790"/>
    </source>
</evidence>
<dbReference type="Gene3D" id="3.30.1120.170">
    <property type="match status" value="1"/>
</dbReference>
<keyword evidence="6 7" id="KW-0472">Membrane</keyword>
<dbReference type="Proteomes" id="UP000192790">
    <property type="component" value="Unassembled WGS sequence"/>
</dbReference>
<feature type="transmembrane region" description="Helical" evidence="7">
    <location>
        <begin position="169"/>
        <end position="190"/>
    </location>
</feature>
<proteinExistence type="predicted"/>
<dbReference type="PANTHER" id="PTHR47371:SF3">
    <property type="entry name" value="PHOSPHOGLYCEROL TRANSFERASE I"/>
    <property type="match status" value="1"/>
</dbReference>
<keyword evidence="4 7" id="KW-0812">Transmembrane</keyword>
<dbReference type="Pfam" id="PF00884">
    <property type="entry name" value="Sulfatase"/>
    <property type="match status" value="1"/>
</dbReference>
<reference evidence="9 10" key="1">
    <citation type="submission" date="2017-04" db="EMBL/GenBank/DDBJ databases">
        <authorList>
            <person name="Afonso C.L."/>
            <person name="Miller P.J."/>
            <person name="Scott M.A."/>
            <person name="Spackman E."/>
            <person name="Goraichik I."/>
            <person name="Dimitrov K.M."/>
            <person name="Suarez D.L."/>
            <person name="Swayne D.E."/>
        </authorList>
    </citation>
    <scope>NUCLEOTIDE SEQUENCE [LARGE SCALE GENOMIC DNA]</scope>
    <source>
        <strain evidence="9 10">DSM 12816</strain>
    </source>
</reference>
<dbReference type="InterPro" id="IPR017850">
    <property type="entry name" value="Alkaline_phosphatase_core_sf"/>
</dbReference>
<accession>A0A1W2AAU8</accession>
<dbReference type="OrthoDB" id="5901192at2"/>
<evidence type="ECO:0000256" key="6">
    <source>
        <dbReference type="ARBA" id="ARBA00023136"/>
    </source>
</evidence>
<evidence type="ECO:0000256" key="3">
    <source>
        <dbReference type="ARBA" id="ARBA00022475"/>
    </source>
</evidence>
<comment type="subcellular location">
    <subcellularLocation>
        <location evidence="1">Cell membrane</location>
        <topology evidence="1">Multi-pass membrane protein</topology>
    </subcellularLocation>
</comment>
<dbReference type="PANTHER" id="PTHR47371">
    <property type="entry name" value="LIPOTEICHOIC ACID SYNTHASE"/>
    <property type="match status" value="1"/>
</dbReference>
<comment type="pathway">
    <text evidence="2">Cell wall biogenesis; lipoteichoic acid biosynthesis.</text>
</comment>
<evidence type="ECO:0000256" key="5">
    <source>
        <dbReference type="ARBA" id="ARBA00022989"/>
    </source>
</evidence>
<dbReference type="GO" id="GO:0005886">
    <property type="term" value="C:plasma membrane"/>
    <property type="evidence" value="ECO:0007669"/>
    <property type="project" value="UniProtKB-SubCell"/>
</dbReference>
<keyword evidence="5 7" id="KW-1133">Transmembrane helix</keyword>
<evidence type="ECO:0000256" key="1">
    <source>
        <dbReference type="ARBA" id="ARBA00004651"/>
    </source>
</evidence>
<dbReference type="SUPFAM" id="SSF53649">
    <property type="entry name" value="Alkaline phosphatase-like"/>
    <property type="match status" value="1"/>
</dbReference>
<dbReference type="EMBL" id="FWXW01000003">
    <property type="protein sequence ID" value="SMC57602.1"/>
    <property type="molecule type" value="Genomic_DNA"/>
</dbReference>
<dbReference type="InterPro" id="IPR000917">
    <property type="entry name" value="Sulfatase_N"/>
</dbReference>
<dbReference type="AlphaFoldDB" id="A0A1W2AAU8"/>
<name>A0A1W2AAU8_9FIRM</name>
<dbReference type="RefSeq" id="WP_084234325.1">
    <property type="nucleotide sequence ID" value="NZ_FWXW01000003.1"/>
</dbReference>
<evidence type="ECO:0000313" key="9">
    <source>
        <dbReference type="EMBL" id="SMC57602.1"/>
    </source>
</evidence>
<dbReference type="Gene3D" id="3.40.720.10">
    <property type="entry name" value="Alkaline Phosphatase, subunit A"/>
    <property type="match status" value="1"/>
</dbReference>
<sequence length="672" mass="75479">MSRGNFWSYGGRRVKETKREEKTGRTAPFWVFPAFFYGDIVCSELLVRHATGNESSGGSLLFLFLFSVPIALIFWSASTAFSFRANKRIATVLVSVTTGFFASQLVYYQIFHTFYITYSAINGKQILQFWREALAAMAGTVFPIALLVLPIVLLRLFGRKWKVYRRIRVGPLVAVVILAASIHGIAVGLVRRTGSESLSPYDLYFQTSYMDATAENFGLLTAIRLDIKRTVFGFEPAAAEPADSDAEATPTAAPPTETVYGYNVMDIDFDSLMASETNETLLSMDQYFSSLTPTLKNEKTGIYQGYNLILITAEAFSQYAIDEELMPTLYKMAHEGYYFPNFYTPVWGVSTSDGEYVACTGLIPKAGVWSFEKSANNSLPLVMGKQLTALGYSAYAYHDHTYTYYKRNLSHPNMGYIYKGVGNGLNVKKTWPESDLEMIDVTTPEYMGSEPFHAYYMTVSGHLQYNFMGNSMAYKNRQWVKDLPYSEACKAYLACNIELDRAMELLLQRLEEAGAAEHTIIAISADHYPYGLTNQEIGELAGHTIEENFELYRNAFILYVPGMTPETVEEPCCSMDILPTLSNLLGLEYDSRLLMGRDVFSTTAPLIIFNNRSWITDKGMYNAKTKAFTPTGDAEIPEGYVSSVSKIVSDKFRYSALILDEDYYAKVLPGRE</sequence>
<feature type="domain" description="Sulfatase N-terminal" evidence="8">
    <location>
        <begin position="307"/>
        <end position="586"/>
    </location>
</feature>
<dbReference type="InterPro" id="IPR050448">
    <property type="entry name" value="OpgB/LTA_synthase_biosynth"/>
</dbReference>
<protein>
    <submittedName>
        <fullName evidence="9">Sulfatase</fullName>
    </submittedName>
</protein>
<evidence type="ECO:0000256" key="2">
    <source>
        <dbReference type="ARBA" id="ARBA00004936"/>
    </source>
</evidence>
<evidence type="ECO:0000256" key="7">
    <source>
        <dbReference type="SAM" id="Phobius"/>
    </source>
</evidence>
<feature type="transmembrane region" description="Helical" evidence="7">
    <location>
        <begin position="27"/>
        <end position="47"/>
    </location>
</feature>
<dbReference type="STRING" id="1122930.SAMN02745168_1651"/>
<evidence type="ECO:0000259" key="8">
    <source>
        <dbReference type="Pfam" id="PF00884"/>
    </source>
</evidence>
<gene>
    <name evidence="9" type="ORF">SAMN02745168_1651</name>
</gene>
<feature type="transmembrane region" description="Helical" evidence="7">
    <location>
        <begin position="133"/>
        <end position="157"/>
    </location>
</feature>
<keyword evidence="3" id="KW-1003">Cell membrane</keyword>